<sequence length="405" mass="44842">MKSPKSAPPSPGDRAAMLTVRRKHKMARSVHAFVRGNTSEFYDWLDGTEGRAIPQGPAIWIGGDCHLGNLGPVANAQGKIDVQIRDLDQTVIGNPAHDLIRLGLSLATAARDSDLSGVVTARMMEQLTKGYTNCFDEKTDRTKAFPSPDTVRVTIKEAVRRSWKDLAKERIEDTTPHIPLGRTFWPISKEERKAVEKIFEAKNLFCHITCAGIGNENTSVRILDAAYWVKGCSSLGKLRYAVLLDAETAGSGKTQRCLIDIKEAGPAAAPRQPGARMPQINGERVVEGARHLSPYLGDRMAAADILGRSVFVRQLLPQDMKVDIKKMPQEEAGKIAHYLGTVVGNAHARQMDREVQKLWKKELQRNRAKTLQVPIWLWSSIVGLVAGHEGSYLEHCRKHAFHAKP</sequence>
<accession>A0A1H7INZ8</accession>
<dbReference type="OrthoDB" id="1491115at2"/>
<dbReference type="Proteomes" id="UP000198620">
    <property type="component" value="Unassembled WGS sequence"/>
</dbReference>
<dbReference type="RefSeq" id="WP_090827259.1">
    <property type="nucleotide sequence ID" value="NZ_FOBH01000002.1"/>
</dbReference>
<keyword evidence="2" id="KW-1185">Reference proteome</keyword>
<reference evidence="1 2" key="1">
    <citation type="submission" date="2016-10" db="EMBL/GenBank/DDBJ databases">
        <authorList>
            <person name="de Groot N.N."/>
        </authorList>
    </citation>
    <scope>NUCLEOTIDE SEQUENCE [LARGE SCALE GENOMIC DNA]</scope>
    <source>
        <strain evidence="1 2">Nv1</strain>
    </source>
</reference>
<gene>
    <name evidence="1" type="ORF">SAMN05216387_102224</name>
</gene>
<protein>
    <submittedName>
        <fullName evidence="1">Uncharacterized conserved protein, DUF2252 family</fullName>
    </submittedName>
</protein>
<dbReference type="Pfam" id="PF10009">
    <property type="entry name" value="DUF2252"/>
    <property type="match status" value="1"/>
</dbReference>
<dbReference type="AlphaFoldDB" id="A0A1H7INZ8"/>
<dbReference type="InterPro" id="IPR018721">
    <property type="entry name" value="DUF2252"/>
</dbReference>
<dbReference type="PANTHER" id="PTHR39441">
    <property type="entry name" value="DUF2252 DOMAIN-CONTAINING PROTEIN"/>
    <property type="match status" value="1"/>
</dbReference>
<evidence type="ECO:0000313" key="2">
    <source>
        <dbReference type="Proteomes" id="UP000198620"/>
    </source>
</evidence>
<organism evidence="1 2">
    <name type="scientific">Nitrosovibrio tenuis</name>
    <dbReference type="NCBI Taxonomy" id="1233"/>
    <lineage>
        <taxon>Bacteria</taxon>
        <taxon>Pseudomonadati</taxon>
        <taxon>Pseudomonadota</taxon>
        <taxon>Betaproteobacteria</taxon>
        <taxon>Nitrosomonadales</taxon>
        <taxon>Nitrosomonadaceae</taxon>
        <taxon>Nitrosovibrio</taxon>
    </lineage>
</organism>
<evidence type="ECO:0000313" key="1">
    <source>
        <dbReference type="EMBL" id="SEK63457.1"/>
    </source>
</evidence>
<name>A0A1H7INZ8_9PROT</name>
<proteinExistence type="predicted"/>
<dbReference type="EMBL" id="FOBH01000002">
    <property type="protein sequence ID" value="SEK63457.1"/>
    <property type="molecule type" value="Genomic_DNA"/>
</dbReference>
<dbReference type="PANTHER" id="PTHR39441:SF1">
    <property type="entry name" value="DUF2252 DOMAIN-CONTAINING PROTEIN"/>
    <property type="match status" value="1"/>
</dbReference>